<reference evidence="3" key="1">
    <citation type="submission" date="2007-10" db="EMBL/GenBank/DDBJ databases">
        <title>Complete sequence of chromosome of Desulforudis audaxviator MP104C.</title>
        <authorList>
            <person name="Copeland A."/>
            <person name="Lucas S."/>
            <person name="Lapidus A."/>
            <person name="Barry K."/>
            <person name="Glavina del Rio T."/>
            <person name="Dalin E."/>
            <person name="Tice H."/>
            <person name="Bruce D."/>
            <person name="Pitluck S."/>
            <person name="Lowry S.R."/>
            <person name="Larimer F."/>
            <person name="Land M.L."/>
            <person name="Hauser L."/>
            <person name="Kyrpides N."/>
            <person name="Ivanova N.N."/>
            <person name="Richardson P."/>
        </authorList>
    </citation>
    <scope>NUCLEOTIDE SEQUENCE [LARGE SCALE GENOMIC DNA]</scope>
    <source>
        <strain evidence="3">MP104C</strain>
    </source>
</reference>
<protein>
    <submittedName>
        <fullName evidence="2">Flavoprotein</fullName>
    </submittedName>
</protein>
<dbReference type="eggNOG" id="COG0452">
    <property type="taxonomic scope" value="Bacteria"/>
</dbReference>
<proteinExistence type="predicted"/>
<dbReference type="Pfam" id="PF02441">
    <property type="entry name" value="Flavoprotein"/>
    <property type="match status" value="1"/>
</dbReference>
<dbReference type="AlphaFoldDB" id="B1I381"/>
<dbReference type="HOGENOM" id="CLU_118958_0_0_9"/>
<dbReference type="NCBIfam" id="TIGR02852">
    <property type="entry name" value="spore_dpaB"/>
    <property type="match status" value="1"/>
</dbReference>
<dbReference type="Proteomes" id="UP000008544">
    <property type="component" value="Chromosome"/>
</dbReference>
<evidence type="ECO:0000313" key="2">
    <source>
        <dbReference type="EMBL" id="ACA59457.1"/>
    </source>
</evidence>
<dbReference type="InterPro" id="IPR003382">
    <property type="entry name" value="Flavoprotein"/>
</dbReference>
<dbReference type="SUPFAM" id="SSF52507">
    <property type="entry name" value="Homo-oligomeric flavin-containing Cys decarboxylases, HFCD"/>
    <property type="match status" value="1"/>
</dbReference>
<dbReference type="OrthoDB" id="9792688at2"/>
<dbReference type="PIRSF" id="PIRSF001390">
    <property type="entry name" value="Dipicolinate_synth_subunit_B"/>
    <property type="match status" value="1"/>
</dbReference>
<dbReference type="NCBIfam" id="NF006161">
    <property type="entry name" value="PRK08305.1"/>
    <property type="match status" value="1"/>
</dbReference>
<dbReference type="STRING" id="477974.Daud_0944"/>
<name>B1I381_DESAP</name>
<dbReference type="EMBL" id="CP000860">
    <property type="protein sequence ID" value="ACA59457.1"/>
    <property type="molecule type" value="Genomic_DNA"/>
</dbReference>
<evidence type="ECO:0000259" key="1">
    <source>
        <dbReference type="Pfam" id="PF02441"/>
    </source>
</evidence>
<accession>B1I381</accession>
<dbReference type="InterPro" id="IPR014214">
    <property type="entry name" value="Dipicolinic_acid_synth_B"/>
</dbReference>
<dbReference type="InterPro" id="IPR036551">
    <property type="entry name" value="Flavin_trans-like"/>
</dbReference>
<organism evidence="2 3">
    <name type="scientific">Desulforudis audaxviator (strain MP104C)</name>
    <dbReference type="NCBI Taxonomy" id="477974"/>
    <lineage>
        <taxon>Bacteria</taxon>
        <taxon>Bacillati</taxon>
        <taxon>Bacillota</taxon>
        <taxon>Clostridia</taxon>
        <taxon>Thermoanaerobacterales</taxon>
        <taxon>Candidatus Desulforudaceae</taxon>
        <taxon>Candidatus Desulforudis</taxon>
    </lineage>
</organism>
<evidence type="ECO:0000313" key="3">
    <source>
        <dbReference type="Proteomes" id="UP000008544"/>
    </source>
</evidence>
<dbReference type="RefSeq" id="WP_012302043.1">
    <property type="nucleotide sequence ID" value="NC_010424.1"/>
</dbReference>
<keyword evidence="3" id="KW-1185">Reference proteome</keyword>
<dbReference type="KEGG" id="dau:Daud_0944"/>
<feature type="domain" description="Flavoprotein" evidence="1">
    <location>
        <begin position="7"/>
        <end position="189"/>
    </location>
</feature>
<gene>
    <name evidence="2" type="ordered locus">Daud_0944</name>
</gene>
<sequence length="195" mass="21131">MQLTGVRMGFALTASFCTLEPVVQQIEQFVREGVEVYPIMSREAATVDTRYGTAQQWMDRLGAITGKKVLTSIVEVEPIGPQKLFDVVVVAPCTGNTVAKLANGITDGPVLMAAKAQLRNRRPVVIAISTNDGLGLNARNIGTLLNTRNVYLVPFGQDSPQHKPNSLIARMDLLGATIVEALQGRQLQPIIITYS</sequence>
<dbReference type="GO" id="GO:0003824">
    <property type="term" value="F:catalytic activity"/>
    <property type="evidence" value="ECO:0007669"/>
    <property type="project" value="InterPro"/>
</dbReference>
<dbReference type="Gene3D" id="3.40.50.1950">
    <property type="entry name" value="Flavin prenyltransferase-like"/>
    <property type="match status" value="1"/>
</dbReference>
<reference evidence="2 3" key="2">
    <citation type="journal article" date="2008" name="Science">
        <title>Environmental genomics reveals a single-species ecosystem deep within Earth.</title>
        <authorList>
            <person name="Chivian D."/>
            <person name="Brodie E.L."/>
            <person name="Alm E.J."/>
            <person name="Culley D.E."/>
            <person name="Dehal P.S."/>
            <person name="Desantis T.Z."/>
            <person name="Gihring T.M."/>
            <person name="Lapidus A."/>
            <person name="Lin L.H."/>
            <person name="Lowry S.R."/>
            <person name="Moser D.P."/>
            <person name="Richardson P.M."/>
            <person name="Southam G."/>
            <person name="Wanger G."/>
            <person name="Pratt L.M."/>
            <person name="Andersen G.L."/>
            <person name="Hazen T.C."/>
            <person name="Brockman F.J."/>
            <person name="Arkin A.P."/>
            <person name="Onstott T.C."/>
        </authorList>
    </citation>
    <scope>NUCLEOTIDE SEQUENCE [LARGE SCALE GENOMIC DNA]</scope>
    <source>
        <strain evidence="2 3">MP104C</strain>
    </source>
</reference>